<comment type="subunit">
    <text evidence="2">Homotrimer.</text>
</comment>
<dbReference type="PANTHER" id="PTHR34501">
    <property type="entry name" value="PROTEIN YDDL-RELATED"/>
    <property type="match status" value="1"/>
</dbReference>
<reference evidence="12 13" key="1">
    <citation type="submission" date="2019-08" db="EMBL/GenBank/DDBJ databases">
        <authorList>
            <person name="Peeters C."/>
        </authorList>
    </citation>
    <scope>NUCLEOTIDE SEQUENCE [LARGE SCALE GENOMIC DNA]</scope>
    <source>
        <strain evidence="12 13">LMG 31115</strain>
    </source>
</reference>
<dbReference type="Gene3D" id="2.40.160.10">
    <property type="entry name" value="Porin"/>
    <property type="match status" value="1"/>
</dbReference>
<organism evidence="12 13">
    <name type="scientific">Pandoraea iniqua</name>
    <dbReference type="NCBI Taxonomy" id="2508288"/>
    <lineage>
        <taxon>Bacteria</taxon>
        <taxon>Pseudomonadati</taxon>
        <taxon>Pseudomonadota</taxon>
        <taxon>Betaproteobacteria</taxon>
        <taxon>Burkholderiales</taxon>
        <taxon>Burkholderiaceae</taxon>
        <taxon>Pandoraea</taxon>
    </lineage>
</organism>
<sequence>MKSLWIAGVVAGFGAGVGSGVVHAQSNVTIYGVIDEGFNYTNNVNGASNYEFQSGFVQGSRFGLRGFEDLGGGTQAIFRLENGFNINNGKLGQGGRMFGRSAYVGVLDNKFGTLTLGRQYDSMVDFVGPLTANGNWAGYLFSHPFDNDNTDNSFRVNNAVKYQSPDIAGFQFGGLYGASNQAGGFANNRVTSVGASYTNGSLSFGAAYMNVDNPASAANTGGAVSGGDGSFVAERQRIFGAGVNYVYGPATFGFAYTNTNLSRPTASLYVSGSIGMPSSLKFNNFELNVKYQISPMLFLGGMLLHTDATYTAGKQSHLGWNEVALMVDYNLSKRTDVYVQGAYQRVSGDTTGAPGLDNAYIPGANDSSSNRSQSLVRIGLRHKF</sequence>
<evidence type="ECO:0000256" key="2">
    <source>
        <dbReference type="ARBA" id="ARBA00011233"/>
    </source>
</evidence>
<evidence type="ECO:0000256" key="9">
    <source>
        <dbReference type="ARBA" id="ARBA00023136"/>
    </source>
</evidence>
<dbReference type="InterPro" id="IPR033900">
    <property type="entry name" value="Gram_neg_porin_domain"/>
</dbReference>
<keyword evidence="6" id="KW-0732">Signal</keyword>
<dbReference type="GO" id="GO:0009279">
    <property type="term" value="C:cell outer membrane"/>
    <property type="evidence" value="ECO:0007669"/>
    <property type="project" value="UniProtKB-SubCell"/>
</dbReference>
<evidence type="ECO:0000259" key="11">
    <source>
        <dbReference type="Pfam" id="PF13609"/>
    </source>
</evidence>
<evidence type="ECO:0000256" key="4">
    <source>
        <dbReference type="ARBA" id="ARBA00022452"/>
    </source>
</evidence>
<accession>A0A5E4VUI5</accession>
<evidence type="ECO:0000256" key="8">
    <source>
        <dbReference type="ARBA" id="ARBA00023114"/>
    </source>
</evidence>
<evidence type="ECO:0000313" key="13">
    <source>
        <dbReference type="Proteomes" id="UP000333828"/>
    </source>
</evidence>
<keyword evidence="13" id="KW-1185">Reference proteome</keyword>
<dbReference type="GO" id="GO:0034220">
    <property type="term" value="P:monoatomic ion transmembrane transport"/>
    <property type="evidence" value="ECO:0007669"/>
    <property type="project" value="InterPro"/>
</dbReference>
<protein>
    <submittedName>
        <fullName evidence="12">Membrane protein</fullName>
    </submittedName>
</protein>
<keyword evidence="4" id="KW-1134">Transmembrane beta strand</keyword>
<dbReference type="Proteomes" id="UP000333828">
    <property type="component" value="Unassembled WGS sequence"/>
</dbReference>
<keyword evidence="10" id="KW-0998">Cell outer membrane</keyword>
<evidence type="ECO:0000256" key="1">
    <source>
        <dbReference type="ARBA" id="ARBA00004571"/>
    </source>
</evidence>
<dbReference type="InterPro" id="IPR050298">
    <property type="entry name" value="Gram-neg_bact_OMP"/>
</dbReference>
<dbReference type="AlphaFoldDB" id="A0A5E4VUI5"/>
<evidence type="ECO:0000256" key="7">
    <source>
        <dbReference type="ARBA" id="ARBA00023065"/>
    </source>
</evidence>
<evidence type="ECO:0000256" key="10">
    <source>
        <dbReference type="ARBA" id="ARBA00023237"/>
    </source>
</evidence>
<feature type="domain" description="Porin" evidence="11">
    <location>
        <begin position="17"/>
        <end position="348"/>
    </location>
</feature>
<proteinExistence type="predicted"/>
<evidence type="ECO:0000256" key="6">
    <source>
        <dbReference type="ARBA" id="ARBA00022729"/>
    </source>
</evidence>
<evidence type="ECO:0000313" key="12">
    <source>
        <dbReference type="EMBL" id="VVE15166.1"/>
    </source>
</evidence>
<dbReference type="InterPro" id="IPR001702">
    <property type="entry name" value="Porin_Gram-ve"/>
</dbReference>
<dbReference type="SUPFAM" id="SSF56935">
    <property type="entry name" value="Porins"/>
    <property type="match status" value="1"/>
</dbReference>
<dbReference type="EMBL" id="CABPSI010000003">
    <property type="protein sequence ID" value="VVE15166.1"/>
    <property type="molecule type" value="Genomic_DNA"/>
</dbReference>
<comment type="subcellular location">
    <subcellularLocation>
        <location evidence="1">Cell outer membrane</location>
        <topology evidence="1">Multi-pass membrane protein</topology>
    </subcellularLocation>
</comment>
<dbReference type="InterPro" id="IPR023614">
    <property type="entry name" value="Porin_dom_sf"/>
</dbReference>
<dbReference type="PRINTS" id="PR00184">
    <property type="entry name" value="NEISSPPORIN"/>
</dbReference>
<dbReference type="Pfam" id="PF13609">
    <property type="entry name" value="Porin_4"/>
    <property type="match status" value="1"/>
</dbReference>
<keyword evidence="3" id="KW-0813">Transport</keyword>
<dbReference type="CDD" id="cd00342">
    <property type="entry name" value="gram_neg_porins"/>
    <property type="match status" value="1"/>
</dbReference>
<dbReference type="RefSeq" id="WP_150684571.1">
    <property type="nucleotide sequence ID" value="NZ_CABPSI010000003.1"/>
</dbReference>
<keyword evidence="8" id="KW-0626">Porin</keyword>
<name>A0A5E4VUI5_9BURK</name>
<dbReference type="GO" id="GO:0015288">
    <property type="term" value="F:porin activity"/>
    <property type="evidence" value="ECO:0007669"/>
    <property type="project" value="UniProtKB-KW"/>
</dbReference>
<gene>
    <name evidence="12" type="ORF">PIN31115_02835</name>
</gene>
<dbReference type="PANTHER" id="PTHR34501:SF9">
    <property type="entry name" value="MAJOR OUTER MEMBRANE PROTEIN P.IA"/>
    <property type="match status" value="1"/>
</dbReference>
<evidence type="ECO:0000256" key="3">
    <source>
        <dbReference type="ARBA" id="ARBA00022448"/>
    </source>
</evidence>
<dbReference type="InterPro" id="IPR002299">
    <property type="entry name" value="Porin_Neis"/>
</dbReference>
<keyword evidence="5" id="KW-0812">Transmembrane</keyword>
<keyword evidence="9" id="KW-0472">Membrane</keyword>
<evidence type="ECO:0000256" key="5">
    <source>
        <dbReference type="ARBA" id="ARBA00022692"/>
    </source>
</evidence>
<dbReference type="PRINTS" id="PR00182">
    <property type="entry name" value="ECOLNEIPORIN"/>
</dbReference>
<keyword evidence="7" id="KW-0406">Ion transport</keyword>
<dbReference type="GO" id="GO:0046930">
    <property type="term" value="C:pore complex"/>
    <property type="evidence" value="ECO:0007669"/>
    <property type="project" value="UniProtKB-KW"/>
</dbReference>